<evidence type="ECO:0000259" key="2">
    <source>
        <dbReference type="Pfam" id="PF00174"/>
    </source>
</evidence>
<evidence type="ECO:0000256" key="1">
    <source>
        <dbReference type="SAM" id="SignalP"/>
    </source>
</evidence>
<accession>A0A0D0GF02</accession>
<dbReference type="AlphaFoldDB" id="A0A0D0GF02"/>
<feature type="chain" id="PRO_5002222456" evidence="1">
    <location>
        <begin position="24"/>
        <end position="169"/>
    </location>
</feature>
<proteinExistence type="predicted"/>
<dbReference type="Gene3D" id="3.90.420.10">
    <property type="entry name" value="Oxidoreductase, molybdopterin-binding domain"/>
    <property type="match status" value="1"/>
</dbReference>
<keyword evidence="1" id="KW-0732">Signal</keyword>
<dbReference type="InterPro" id="IPR000572">
    <property type="entry name" value="OxRdtase_Mopterin-bd_dom"/>
</dbReference>
<gene>
    <name evidence="3" type="ORF">TH53_18320</name>
</gene>
<feature type="domain" description="Oxidoreductase molybdopterin-binding" evidence="2">
    <location>
        <begin position="65"/>
        <end position="164"/>
    </location>
</feature>
<dbReference type="SUPFAM" id="SSF56524">
    <property type="entry name" value="Oxidoreductase molybdopterin-binding domain"/>
    <property type="match status" value="1"/>
</dbReference>
<evidence type="ECO:0000313" key="4">
    <source>
        <dbReference type="Proteomes" id="UP000032049"/>
    </source>
</evidence>
<comment type="caution">
    <text evidence="3">The sequence shown here is derived from an EMBL/GenBank/DDBJ whole genome shotgun (WGS) entry which is preliminary data.</text>
</comment>
<organism evidence="3 4">
    <name type="scientific">Pedobacter lusitanus</name>
    <dbReference type="NCBI Taxonomy" id="1503925"/>
    <lineage>
        <taxon>Bacteria</taxon>
        <taxon>Pseudomonadati</taxon>
        <taxon>Bacteroidota</taxon>
        <taxon>Sphingobacteriia</taxon>
        <taxon>Sphingobacteriales</taxon>
        <taxon>Sphingobacteriaceae</taxon>
        <taxon>Pedobacter</taxon>
    </lineage>
</organism>
<keyword evidence="4" id="KW-1185">Reference proteome</keyword>
<name>A0A0D0GF02_9SPHI</name>
<dbReference type="STRING" id="1503925.TH53_18320"/>
<dbReference type="InterPro" id="IPR036374">
    <property type="entry name" value="OxRdtase_Mopterin-bd_sf"/>
</dbReference>
<evidence type="ECO:0000313" key="3">
    <source>
        <dbReference type="EMBL" id="KIO75847.1"/>
    </source>
</evidence>
<sequence>MKKQLLTLLITVCALSTPFLMQGQTLEKETPVKVGGEVKTPLLINGAELGKFRKTLVNRKDRDGNNHVYSGAVLADILQQAGAVSGKELKGANLTKYLLVEAIDGYQVIFAMAELYPDFTDRVIILANEMDGKPLPASDGPFRIIVQDEKKPARCIKQVTGLFVKNTGQ</sequence>
<dbReference type="RefSeq" id="WP_041884072.1">
    <property type="nucleotide sequence ID" value="NZ_CP157278.1"/>
</dbReference>
<dbReference type="OrthoDB" id="482420at2"/>
<dbReference type="Pfam" id="PF00174">
    <property type="entry name" value="Oxidored_molyb"/>
    <property type="match status" value="1"/>
</dbReference>
<protein>
    <submittedName>
        <fullName evidence="3">Molybdopterin-binding protein</fullName>
    </submittedName>
</protein>
<dbReference type="Proteomes" id="UP000032049">
    <property type="component" value="Unassembled WGS sequence"/>
</dbReference>
<reference evidence="3 4" key="1">
    <citation type="submission" date="2015-01" db="EMBL/GenBank/DDBJ databases">
        <title>Draft genome sequence of Pedobacter sp. NL19 isolated from sludge of an effluent treatment pond in an abandoned uranium mine.</title>
        <authorList>
            <person name="Santos T."/>
            <person name="Caetano T."/>
            <person name="Covas C."/>
            <person name="Cruz A."/>
            <person name="Mendo S."/>
        </authorList>
    </citation>
    <scope>NUCLEOTIDE SEQUENCE [LARGE SCALE GENOMIC DNA]</scope>
    <source>
        <strain evidence="3 4">NL19</strain>
    </source>
</reference>
<dbReference type="EMBL" id="JXRA01000080">
    <property type="protein sequence ID" value="KIO75847.1"/>
    <property type="molecule type" value="Genomic_DNA"/>
</dbReference>
<feature type="signal peptide" evidence="1">
    <location>
        <begin position="1"/>
        <end position="23"/>
    </location>
</feature>